<keyword evidence="2" id="KW-1185">Reference proteome</keyword>
<gene>
    <name evidence="1" type="ORF">HLPCO_002698</name>
</gene>
<proteinExistence type="predicted"/>
<reference evidence="1 2" key="2">
    <citation type="journal article" date="2013" name="PLoS ONE">
        <title>INDIGO - INtegrated Data Warehouse of MIcrobial GenOmes with Examples from the Red Sea Extremophiles.</title>
        <authorList>
            <person name="Alam I."/>
            <person name="Antunes A."/>
            <person name="Kamau A.A."/>
            <person name="Ba Alawi W."/>
            <person name="Kalkatawi M."/>
            <person name="Stingl U."/>
            <person name="Bajic V.B."/>
        </authorList>
    </citation>
    <scope>NUCLEOTIDE SEQUENCE [LARGE SCALE GENOMIC DNA]</scope>
    <source>
        <strain evidence="1 2">SSD-17B</strain>
    </source>
</reference>
<name>F7PV23_9MOLU</name>
<organism evidence="1 2">
    <name type="scientific">Haloplasma contractile SSD-17B</name>
    <dbReference type="NCBI Taxonomy" id="1033810"/>
    <lineage>
        <taxon>Bacteria</taxon>
        <taxon>Bacillati</taxon>
        <taxon>Mycoplasmatota</taxon>
        <taxon>Mollicutes</taxon>
        <taxon>Haloplasmatales</taxon>
        <taxon>Haloplasmataceae</taxon>
        <taxon>Haloplasma</taxon>
    </lineage>
</organism>
<dbReference type="FunCoup" id="F7PV23">
    <property type="interactions" value="1"/>
</dbReference>
<accession>F7PV23</accession>
<dbReference type="PANTHER" id="PTHR37310">
    <property type="entry name" value="CYTOPLASMIC PROTEIN-RELATED"/>
    <property type="match status" value="1"/>
</dbReference>
<evidence type="ECO:0000313" key="1">
    <source>
        <dbReference type="EMBL" id="ERJ11258.1"/>
    </source>
</evidence>
<dbReference type="AlphaFoldDB" id="F7PV23"/>
<dbReference type="InterPro" id="IPR005560">
    <property type="entry name" value="Csp_YhjQ"/>
</dbReference>
<dbReference type="RefSeq" id="WP_008825575.1">
    <property type="nucleotide sequence ID" value="NZ_AFNU02000013.1"/>
</dbReference>
<dbReference type="OrthoDB" id="5396211at2"/>
<dbReference type="Pfam" id="PF03860">
    <property type="entry name" value="Csp"/>
    <property type="match status" value="1"/>
</dbReference>
<dbReference type="Gene3D" id="1.20.1270.360">
    <property type="match status" value="1"/>
</dbReference>
<reference evidence="1 2" key="1">
    <citation type="journal article" date="2011" name="J. Bacteriol.">
        <title>Genome sequence of Haloplasma contractile, an unusual contractile bacterium from a deep-sea anoxic brine lake.</title>
        <authorList>
            <person name="Antunes A."/>
            <person name="Alam I."/>
            <person name="El Dorry H."/>
            <person name="Siam R."/>
            <person name="Robertson A."/>
            <person name="Bajic V.B."/>
            <person name="Stingl U."/>
        </authorList>
    </citation>
    <scope>NUCLEOTIDE SEQUENCE [LARGE SCALE GENOMIC DNA]</scope>
    <source>
        <strain evidence="1 2">SSD-17B</strain>
    </source>
</reference>
<dbReference type="PANTHER" id="PTHR37310:SF1">
    <property type="entry name" value="CYTOPLASMIC PROTEIN"/>
    <property type="match status" value="1"/>
</dbReference>
<sequence length="135" mass="15562">MNYSYDMYPSQQQYMDMGTGFTTMPAMYPHKQFVNKVENCAATCFNMMSKMVDKQDVRQREQQIKLLHDCARICQSQVVYTVVSSDFDRAHANFCASVCERCGNECLRFQDAESQNCARICLDCAEACRRHAGMM</sequence>
<dbReference type="EMBL" id="AFNU02000013">
    <property type="protein sequence ID" value="ERJ11258.1"/>
    <property type="molecule type" value="Genomic_DNA"/>
</dbReference>
<dbReference type="InParanoid" id="F7PV23"/>
<dbReference type="Proteomes" id="UP000005707">
    <property type="component" value="Unassembled WGS sequence"/>
</dbReference>
<protein>
    <submittedName>
        <fullName evidence="1">Ferredoxin protein</fullName>
    </submittedName>
</protein>
<dbReference type="STRING" id="1033810.HLPCO_002698"/>
<evidence type="ECO:0000313" key="2">
    <source>
        <dbReference type="Proteomes" id="UP000005707"/>
    </source>
</evidence>
<comment type="caution">
    <text evidence="1">The sequence shown here is derived from an EMBL/GenBank/DDBJ whole genome shotgun (WGS) entry which is preliminary data.</text>
</comment>